<dbReference type="Pfam" id="PF02625">
    <property type="entry name" value="XdhC_CoxI"/>
    <property type="match status" value="1"/>
</dbReference>
<proteinExistence type="predicted"/>
<sequence>MLREVWPFVLEKRDSPMVLARLVDRDGPGARPLGATMAIAADGTWRGSVSGGCVEGMVLDAARAVLDGEAPRVAVVTPGAHLMPWEETPACAGELRVLLTHVPDDPVRAAITSAVTNDRPLSVRIELTPPYAWSVGSALGEGPAFVEELPGRSTLVLVGATDLAASVAAMAESLHHKVVIVDPRPGHVGSGAFPVSCEVIRAWPDEWITSLGPGDAVVTLTHDPRIDDLAIRAALSSGAGHVAALGSRATHAQRLRRLEGVPGLERLCGPAGLDLGGASLAETALSILAEVVAVGNARSGRRLRDGRDSIRATLPAW</sequence>
<dbReference type="Pfam" id="PF13478">
    <property type="entry name" value="XdhC_C"/>
    <property type="match status" value="1"/>
</dbReference>
<organism evidence="3 4">
    <name type="scientific">Lentzea waywayandensis</name>
    <dbReference type="NCBI Taxonomy" id="84724"/>
    <lineage>
        <taxon>Bacteria</taxon>
        <taxon>Bacillati</taxon>
        <taxon>Actinomycetota</taxon>
        <taxon>Actinomycetes</taxon>
        <taxon>Pseudonocardiales</taxon>
        <taxon>Pseudonocardiaceae</taxon>
        <taxon>Lentzea</taxon>
    </lineage>
</organism>
<dbReference type="RefSeq" id="WP_093601707.1">
    <property type="nucleotide sequence ID" value="NZ_FOYL01000009.1"/>
</dbReference>
<dbReference type="PANTHER" id="PTHR30388:SF4">
    <property type="entry name" value="MOLYBDENUM COFACTOR INSERTION CHAPERONE PAOD"/>
    <property type="match status" value="1"/>
</dbReference>
<reference evidence="4" key="1">
    <citation type="submission" date="2016-10" db="EMBL/GenBank/DDBJ databases">
        <authorList>
            <person name="Varghese N."/>
            <person name="Submissions S."/>
        </authorList>
    </citation>
    <scope>NUCLEOTIDE SEQUENCE [LARGE SCALE GENOMIC DNA]</scope>
    <source>
        <strain evidence="4">DSM 44232</strain>
    </source>
</reference>
<evidence type="ECO:0000313" key="3">
    <source>
        <dbReference type="EMBL" id="SFR25898.1"/>
    </source>
</evidence>
<dbReference type="Gene3D" id="3.40.50.720">
    <property type="entry name" value="NAD(P)-binding Rossmann-like Domain"/>
    <property type="match status" value="1"/>
</dbReference>
<evidence type="ECO:0000313" key="4">
    <source>
        <dbReference type="Proteomes" id="UP000198583"/>
    </source>
</evidence>
<evidence type="ECO:0000259" key="2">
    <source>
        <dbReference type="Pfam" id="PF13478"/>
    </source>
</evidence>
<dbReference type="InterPro" id="IPR027051">
    <property type="entry name" value="XdhC_Rossmann_dom"/>
</dbReference>
<dbReference type="EMBL" id="FOYL01000009">
    <property type="protein sequence ID" value="SFR25898.1"/>
    <property type="molecule type" value="Genomic_DNA"/>
</dbReference>
<dbReference type="PANTHER" id="PTHR30388">
    <property type="entry name" value="ALDEHYDE OXIDOREDUCTASE MOLYBDENUM COFACTOR ASSEMBLY PROTEIN"/>
    <property type="match status" value="1"/>
</dbReference>
<feature type="domain" description="XdhC Rossmann" evidence="2">
    <location>
        <begin position="155"/>
        <end position="291"/>
    </location>
</feature>
<keyword evidence="4" id="KW-1185">Reference proteome</keyword>
<gene>
    <name evidence="3" type="ORF">SAMN04488564_109127</name>
</gene>
<dbReference type="InterPro" id="IPR003777">
    <property type="entry name" value="XdhC_CoxI"/>
</dbReference>
<protein>
    <submittedName>
        <fullName evidence="3">Xanthine dehydrogenase accessory factor</fullName>
    </submittedName>
</protein>
<name>A0A1I6F7H4_9PSEU</name>
<feature type="domain" description="XdhC- CoxI" evidence="1">
    <location>
        <begin position="12"/>
        <end position="72"/>
    </location>
</feature>
<accession>A0A1I6F7H4</accession>
<dbReference type="AlphaFoldDB" id="A0A1I6F7H4"/>
<dbReference type="InterPro" id="IPR052698">
    <property type="entry name" value="MoCofactor_Util/Proc"/>
</dbReference>
<evidence type="ECO:0000259" key="1">
    <source>
        <dbReference type="Pfam" id="PF02625"/>
    </source>
</evidence>
<dbReference type="Proteomes" id="UP000198583">
    <property type="component" value="Unassembled WGS sequence"/>
</dbReference>
<dbReference type="OrthoDB" id="9815497at2"/>
<dbReference type="STRING" id="84724.SAMN04488564_109127"/>